<dbReference type="SUPFAM" id="SSF46785">
    <property type="entry name" value="Winged helix' DNA-binding domain"/>
    <property type="match status" value="1"/>
</dbReference>
<dbReference type="EMBL" id="MASQ01000098">
    <property type="protein sequence ID" value="OCB02281.1"/>
    <property type="molecule type" value="Genomic_DNA"/>
</dbReference>
<name>A0A1B9BX48_9PROT</name>
<evidence type="ECO:0000313" key="4">
    <source>
        <dbReference type="Proteomes" id="UP000595420"/>
    </source>
</evidence>
<dbReference type="Proteomes" id="UP000595420">
    <property type="component" value="Chromosome"/>
</dbReference>
<evidence type="ECO:0000313" key="1">
    <source>
        <dbReference type="EMBL" id="OCB02281.1"/>
    </source>
</evidence>
<protein>
    <submittedName>
        <fullName evidence="1">LysR family transcriptional regulator</fullName>
    </submittedName>
</protein>
<dbReference type="PANTHER" id="PTHR30432">
    <property type="entry name" value="TRANSCRIPTIONAL REGULATOR MODE"/>
    <property type="match status" value="1"/>
</dbReference>
<evidence type="ECO:0000313" key="2">
    <source>
        <dbReference type="EMBL" id="QQD73725.1"/>
    </source>
</evidence>
<dbReference type="PANTHER" id="PTHR30432:SF1">
    <property type="entry name" value="DNA-BINDING TRANSCRIPTIONAL DUAL REGULATOR MODE"/>
    <property type="match status" value="1"/>
</dbReference>
<dbReference type="InterPro" id="IPR051815">
    <property type="entry name" value="Molybdate_resp_trans_reg"/>
</dbReference>
<evidence type="ECO:0000313" key="3">
    <source>
        <dbReference type="Proteomes" id="UP000093129"/>
    </source>
</evidence>
<sequence>MTDHLQPRLRILLAEAIAVGPGKAELLRHIREKGSISAAARAMNMSYRRAWLLVDTMNHCFLAPLVGTATGGSHGGGAHLTEMGEEILKRYEAMESKANAALAPDIAEFRKLMQLHTPEENAS</sequence>
<dbReference type="Gene3D" id="1.10.10.10">
    <property type="entry name" value="Winged helix-like DNA-binding domain superfamily/Winged helix DNA-binding domain"/>
    <property type="match status" value="1"/>
</dbReference>
<dbReference type="AlphaFoldDB" id="A0A1B9BX48"/>
<dbReference type="Proteomes" id="UP000093129">
    <property type="component" value="Unassembled WGS sequence"/>
</dbReference>
<dbReference type="InterPro" id="IPR036388">
    <property type="entry name" value="WH-like_DNA-bd_sf"/>
</dbReference>
<organism evidence="1 3">
    <name type="scientific">Acidithiobacillus ferrivorans</name>
    <dbReference type="NCBI Taxonomy" id="160808"/>
    <lineage>
        <taxon>Bacteria</taxon>
        <taxon>Pseudomonadati</taxon>
        <taxon>Pseudomonadota</taxon>
        <taxon>Acidithiobacillia</taxon>
        <taxon>Acidithiobacillales</taxon>
        <taxon>Acidithiobacillaceae</taxon>
        <taxon>Acidithiobacillus</taxon>
    </lineage>
</organism>
<proteinExistence type="predicted"/>
<dbReference type="InterPro" id="IPR036390">
    <property type="entry name" value="WH_DNA-bd_sf"/>
</dbReference>
<gene>
    <name evidence="1" type="ORF">BBC27_13845</name>
    <name evidence="2" type="ORF">H2515_05640</name>
</gene>
<reference evidence="2 4" key="2">
    <citation type="submission" date="2020-07" db="EMBL/GenBank/DDBJ databases">
        <title>Complete genome sequence analysis of Acidithiobacillus ferrivorans XJFY6S-08 reveals extreme environmental adaptation to alpine acid mine drainage.</title>
        <authorList>
            <person name="Yan L."/>
            <person name="Ni Y."/>
        </authorList>
    </citation>
    <scope>NUCLEOTIDE SEQUENCE [LARGE SCALE GENOMIC DNA]</scope>
    <source>
        <strain evidence="2 4">XJFY6S-08</strain>
    </source>
</reference>
<accession>A0A1B9BX48</accession>
<dbReference type="EMBL" id="CP059488">
    <property type="protein sequence ID" value="QQD73725.1"/>
    <property type="molecule type" value="Genomic_DNA"/>
</dbReference>
<reference evidence="1 3" key="1">
    <citation type="submission" date="2016-07" db="EMBL/GenBank/DDBJ databases">
        <title>Draft genome of a psychrotolerant acidophile Acidithiobacillus ferrivorans strain YL15.</title>
        <authorList>
            <person name="Peng T."/>
            <person name="Ma L."/>
            <person name="Nan M."/>
            <person name="An N."/>
            <person name="Wang M."/>
            <person name="Qiu G."/>
            <person name="Zeng W."/>
        </authorList>
    </citation>
    <scope>NUCLEOTIDE SEQUENCE [LARGE SCALE GENOMIC DNA]</scope>
    <source>
        <strain evidence="1 3">YL15</strain>
    </source>
</reference>
<dbReference type="RefSeq" id="WP_065413693.1">
    <property type="nucleotide sequence ID" value="NZ_CP059488.1"/>
</dbReference>